<organism evidence="1">
    <name type="scientific">Anguilla anguilla</name>
    <name type="common">European freshwater eel</name>
    <name type="synonym">Muraena anguilla</name>
    <dbReference type="NCBI Taxonomy" id="7936"/>
    <lineage>
        <taxon>Eukaryota</taxon>
        <taxon>Metazoa</taxon>
        <taxon>Chordata</taxon>
        <taxon>Craniata</taxon>
        <taxon>Vertebrata</taxon>
        <taxon>Euteleostomi</taxon>
        <taxon>Actinopterygii</taxon>
        <taxon>Neopterygii</taxon>
        <taxon>Teleostei</taxon>
        <taxon>Anguilliformes</taxon>
        <taxon>Anguillidae</taxon>
        <taxon>Anguilla</taxon>
    </lineage>
</organism>
<dbReference type="EMBL" id="GBXM01010403">
    <property type="protein sequence ID" value="JAH98174.1"/>
    <property type="molecule type" value="Transcribed_RNA"/>
</dbReference>
<protein>
    <submittedName>
        <fullName evidence="1">Uncharacterized protein</fullName>
    </submittedName>
</protein>
<reference evidence="1" key="2">
    <citation type="journal article" date="2015" name="Fish Shellfish Immunol.">
        <title>Early steps in the European eel (Anguilla anguilla)-Vibrio vulnificus interaction in the gills: Role of the RtxA13 toxin.</title>
        <authorList>
            <person name="Callol A."/>
            <person name="Pajuelo D."/>
            <person name="Ebbesson L."/>
            <person name="Teles M."/>
            <person name="MacKenzie S."/>
            <person name="Amaro C."/>
        </authorList>
    </citation>
    <scope>NUCLEOTIDE SEQUENCE</scope>
</reference>
<reference evidence="1" key="1">
    <citation type="submission" date="2014-11" db="EMBL/GenBank/DDBJ databases">
        <authorList>
            <person name="Amaro Gonzalez C."/>
        </authorList>
    </citation>
    <scope>NUCLEOTIDE SEQUENCE</scope>
</reference>
<dbReference type="AlphaFoldDB" id="A0A0E9X6C0"/>
<proteinExistence type="predicted"/>
<evidence type="ECO:0000313" key="1">
    <source>
        <dbReference type="EMBL" id="JAH98174.1"/>
    </source>
</evidence>
<name>A0A0E9X6C0_ANGAN</name>
<sequence length="54" mass="6405">MSKKDWEPINQKDWFREASHTLRVVTLRPNVFLQFGPELKKKKLKNPIGSLQLI</sequence>
<accession>A0A0E9X6C0</accession>